<gene>
    <name evidence="2" type="ORF">PJU73_06650</name>
</gene>
<protein>
    <submittedName>
        <fullName evidence="2">Metallophosphoesterase</fullName>
    </submittedName>
</protein>
<dbReference type="InterPro" id="IPR050126">
    <property type="entry name" value="Ap4A_hydrolase"/>
</dbReference>
<dbReference type="PANTHER" id="PTHR42850">
    <property type="entry name" value="METALLOPHOSPHOESTERASE"/>
    <property type="match status" value="1"/>
</dbReference>
<feature type="domain" description="Calcineurin-like phosphoesterase" evidence="1">
    <location>
        <begin position="15"/>
        <end position="113"/>
    </location>
</feature>
<dbReference type="Pfam" id="PF00149">
    <property type="entry name" value="Metallophos"/>
    <property type="match status" value="1"/>
</dbReference>
<organism evidence="2 3">
    <name type="scientific">Neisseria lisongii</name>
    <dbReference type="NCBI Taxonomy" id="2912188"/>
    <lineage>
        <taxon>Bacteria</taxon>
        <taxon>Pseudomonadati</taxon>
        <taxon>Pseudomonadota</taxon>
        <taxon>Betaproteobacteria</taxon>
        <taxon>Neisseriales</taxon>
        <taxon>Neisseriaceae</taxon>
        <taxon>Neisseria</taxon>
    </lineage>
</organism>
<evidence type="ECO:0000313" key="2">
    <source>
        <dbReference type="EMBL" id="WCL71034.1"/>
    </source>
</evidence>
<keyword evidence="3" id="KW-1185">Reference proteome</keyword>
<dbReference type="SUPFAM" id="SSF56300">
    <property type="entry name" value="Metallo-dependent phosphatases"/>
    <property type="match status" value="1"/>
</dbReference>
<dbReference type="Proteomes" id="UP001221268">
    <property type="component" value="Chromosome"/>
</dbReference>
<dbReference type="RefSeq" id="WP_237091322.1">
    <property type="nucleotide sequence ID" value="NZ_CP116766.1"/>
</dbReference>
<dbReference type="Gene3D" id="3.60.21.10">
    <property type="match status" value="1"/>
</dbReference>
<dbReference type="PANTHER" id="PTHR42850:SF7">
    <property type="entry name" value="BIS(5'-NUCLEOSYL)-TETRAPHOSPHATASE PRPE [ASYMMETRICAL]"/>
    <property type="match status" value="1"/>
</dbReference>
<reference evidence="2 3" key="1">
    <citation type="submission" date="2023-01" db="EMBL/GenBank/DDBJ databases">
        <authorList>
            <person name="Yang C."/>
        </authorList>
    </citation>
    <scope>NUCLEOTIDE SEQUENCE [LARGE SCALE GENOMIC DNA]</scope>
    <source>
        <strain evidence="2 3">ZJ106</strain>
    </source>
</reference>
<evidence type="ECO:0000313" key="3">
    <source>
        <dbReference type="Proteomes" id="UP001221268"/>
    </source>
</evidence>
<name>A0ABY7RIA6_9NEIS</name>
<evidence type="ECO:0000259" key="1">
    <source>
        <dbReference type="Pfam" id="PF00149"/>
    </source>
</evidence>
<dbReference type="InterPro" id="IPR004843">
    <property type="entry name" value="Calcineurin-like_PHP"/>
</dbReference>
<accession>A0ABY7RIA6</accession>
<sequence length="351" mass="40205">MSTYLYRQTLPDTPLDIVGDVHGEFSAFQALLRRLGYQDDGTHPQGRKLVFVGDLCDRGPDSPAMLDWFKQAHSQSKAFAVLGNHELNLLVDDPKDGSGWFFDSRAKQDAANYAPWHTLPDSEKAGLKIWLAELPLILERSDLRIVHAAWLPDMLTRLDEAVGMGLVEQYRLFDHQLTETLQNADWYGDYLHEQQYFAPLAENPDIPPPPMPATARYDLARSLAHPIRALTSGIERSAKQPFFAGGRWRETCRCAWWDDYRDNIPVIIGHYWRSRLPTSSAVAAERRLLPAAADEWHGAKRNVFCVDFSIGASWRMRKFPEKYRRKPFALAALRWPEQVLVFHDGQMMATR</sequence>
<dbReference type="InterPro" id="IPR029052">
    <property type="entry name" value="Metallo-depent_PP-like"/>
</dbReference>
<dbReference type="EMBL" id="CP116766">
    <property type="protein sequence ID" value="WCL71034.1"/>
    <property type="molecule type" value="Genomic_DNA"/>
</dbReference>
<proteinExistence type="predicted"/>